<keyword evidence="4" id="KW-1185">Reference proteome</keyword>
<evidence type="ECO:0000313" key="3">
    <source>
        <dbReference type="EMBL" id="EAW12816.1"/>
    </source>
</evidence>
<dbReference type="OrthoDB" id="4474044at2759"/>
<keyword evidence="2" id="KW-0812">Transmembrane</keyword>
<dbReference type="eggNOG" id="ENOG502RS4A">
    <property type="taxonomic scope" value="Eukaryota"/>
</dbReference>
<dbReference type="Proteomes" id="UP000006701">
    <property type="component" value="Unassembled WGS sequence"/>
</dbReference>
<keyword evidence="2" id="KW-1133">Transmembrane helix</keyword>
<dbReference type="Pfam" id="PF16015">
    <property type="entry name" value="Promethin"/>
    <property type="match status" value="1"/>
</dbReference>
<accession>A1CAP8</accession>
<feature type="compositionally biased region" description="Basic and acidic residues" evidence="1">
    <location>
        <begin position="13"/>
        <end position="22"/>
    </location>
</feature>
<feature type="region of interest" description="Disordered" evidence="1">
    <location>
        <begin position="1"/>
        <end position="76"/>
    </location>
</feature>
<dbReference type="KEGG" id="act:ACLA_012440"/>
<evidence type="ECO:0000313" key="4">
    <source>
        <dbReference type="Proteomes" id="UP000006701"/>
    </source>
</evidence>
<feature type="compositionally biased region" description="Low complexity" evidence="1">
    <location>
        <begin position="46"/>
        <end position="56"/>
    </location>
</feature>
<evidence type="ECO:0000256" key="1">
    <source>
        <dbReference type="SAM" id="MobiDB-lite"/>
    </source>
</evidence>
<gene>
    <name evidence="3" type="ORF">ACLA_012440</name>
</gene>
<feature type="transmembrane region" description="Helical" evidence="2">
    <location>
        <begin position="113"/>
        <end position="135"/>
    </location>
</feature>
<dbReference type="GeneID" id="4706497"/>
<dbReference type="OMA" id="FFLCQFV"/>
<dbReference type="AlphaFoldDB" id="A1CAP8"/>
<organism evidence="3 4">
    <name type="scientific">Aspergillus clavatus (strain ATCC 1007 / CBS 513.65 / DSM 816 / NCTC 3887 / NRRL 1 / QM 1276 / 107)</name>
    <dbReference type="NCBI Taxonomy" id="344612"/>
    <lineage>
        <taxon>Eukaryota</taxon>
        <taxon>Fungi</taxon>
        <taxon>Dikarya</taxon>
        <taxon>Ascomycota</taxon>
        <taxon>Pezizomycotina</taxon>
        <taxon>Eurotiomycetes</taxon>
        <taxon>Eurotiomycetidae</taxon>
        <taxon>Eurotiales</taxon>
        <taxon>Aspergillaceae</taxon>
        <taxon>Aspergillus</taxon>
        <taxon>Aspergillus subgen. Fumigati</taxon>
    </lineage>
</organism>
<sequence>MSDPIDLLSRPDSQNKHGENHSSAEQQPNSNESHDEKQPEHHHQPSSHPALVSTPYTKPPKPSPTDDDDDDYNHAEDANPIVSTALSLLSLLNTYVLPSHLRAMIMDVATAHPLLMTFLLCQFVCSCIPIAMFVVGAMVAAGIAVVLFSCVALLVLGPVLIATTVAGMLLWGSGWAIFVTGRWFVRYLDEMGDEQRGRNLAGVNGVKGHNGGMPVKEVLD</sequence>
<dbReference type="EMBL" id="DS027049">
    <property type="protein sequence ID" value="EAW12816.1"/>
    <property type="molecule type" value="Genomic_DNA"/>
</dbReference>
<dbReference type="HOGENOM" id="CLU_1272020_0_0_1"/>
<evidence type="ECO:0000256" key="2">
    <source>
        <dbReference type="SAM" id="Phobius"/>
    </source>
</evidence>
<name>A1CAP8_ASPCL</name>
<feature type="transmembrane region" description="Helical" evidence="2">
    <location>
        <begin position="141"/>
        <end position="161"/>
    </location>
</feature>
<proteinExistence type="predicted"/>
<dbReference type="VEuPathDB" id="FungiDB:ACLA_012440"/>
<keyword evidence="2" id="KW-0472">Membrane</keyword>
<feature type="transmembrane region" description="Helical" evidence="2">
    <location>
        <begin position="168"/>
        <end position="185"/>
    </location>
</feature>
<feature type="compositionally biased region" description="Basic and acidic residues" evidence="1">
    <location>
        <begin position="32"/>
        <end position="43"/>
    </location>
</feature>
<dbReference type="RefSeq" id="XP_001274242.1">
    <property type="nucleotide sequence ID" value="XM_001274241.1"/>
</dbReference>
<reference evidence="3 4" key="1">
    <citation type="journal article" date="2008" name="PLoS Genet.">
        <title>Genomic islands in the pathogenic filamentous fungus Aspergillus fumigatus.</title>
        <authorList>
            <person name="Fedorova N.D."/>
            <person name="Khaldi N."/>
            <person name="Joardar V.S."/>
            <person name="Maiti R."/>
            <person name="Amedeo P."/>
            <person name="Anderson M.J."/>
            <person name="Crabtree J."/>
            <person name="Silva J.C."/>
            <person name="Badger J.H."/>
            <person name="Albarraq A."/>
            <person name="Angiuoli S."/>
            <person name="Bussey H."/>
            <person name="Bowyer P."/>
            <person name="Cotty P.J."/>
            <person name="Dyer P.S."/>
            <person name="Egan A."/>
            <person name="Galens K."/>
            <person name="Fraser-Liggett C.M."/>
            <person name="Haas B.J."/>
            <person name="Inman J.M."/>
            <person name="Kent R."/>
            <person name="Lemieux S."/>
            <person name="Malavazi I."/>
            <person name="Orvis J."/>
            <person name="Roemer T."/>
            <person name="Ronning C.M."/>
            <person name="Sundaram J.P."/>
            <person name="Sutton G."/>
            <person name="Turner G."/>
            <person name="Venter J.C."/>
            <person name="White O.R."/>
            <person name="Whitty B.R."/>
            <person name="Youngman P."/>
            <person name="Wolfe K.H."/>
            <person name="Goldman G.H."/>
            <person name="Wortman J.R."/>
            <person name="Jiang B."/>
            <person name="Denning D.W."/>
            <person name="Nierman W.C."/>
        </authorList>
    </citation>
    <scope>NUCLEOTIDE SEQUENCE [LARGE SCALE GENOMIC DNA]</scope>
    <source>
        <strain evidence="4">ATCC 1007 / CBS 513.65 / DSM 816 / NCTC 3887 / NRRL 1</strain>
    </source>
</reference>
<protein>
    <submittedName>
        <fullName evidence="3">Uncharacterized protein</fullName>
    </submittedName>
</protein>